<dbReference type="FunCoup" id="A2FEC2">
    <property type="interactions" value="899"/>
</dbReference>
<dbReference type="eggNOG" id="KOG2280">
    <property type="taxonomic scope" value="Eukaryota"/>
</dbReference>
<evidence type="ECO:0000313" key="5">
    <source>
        <dbReference type="EMBL" id="EAX96762.1"/>
    </source>
</evidence>
<keyword evidence="6" id="KW-1185">Reference proteome</keyword>
<dbReference type="OrthoDB" id="1792at2759"/>
<organism evidence="5 6">
    <name type="scientific">Trichomonas vaginalis (strain ATCC PRA-98 / G3)</name>
    <dbReference type="NCBI Taxonomy" id="412133"/>
    <lineage>
        <taxon>Eukaryota</taxon>
        <taxon>Metamonada</taxon>
        <taxon>Parabasalia</taxon>
        <taxon>Trichomonadida</taxon>
        <taxon>Trichomonadidae</taxon>
        <taxon>Trichomonas</taxon>
    </lineage>
</organism>
<name>A2FEC2_TRIV3</name>
<comment type="similarity">
    <text evidence="1">Belongs to the VPS16 family.</text>
</comment>
<evidence type="ECO:0000256" key="1">
    <source>
        <dbReference type="ARBA" id="ARBA00009250"/>
    </source>
</evidence>
<protein>
    <recommendedName>
        <fullName evidence="7">Vps16 N-terminal domain-containing protein</fullName>
    </recommendedName>
</protein>
<dbReference type="VEuPathDB" id="TrichDB:TVAG_288630"/>
<dbReference type="AlphaFoldDB" id="A2FEC2"/>
<dbReference type="GO" id="GO:0003779">
    <property type="term" value="F:actin binding"/>
    <property type="evidence" value="ECO:0000318"/>
    <property type="project" value="GO_Central"/>
</dbReference>
<dbReference type="PANTHER" id="PTHR12811:SF0">
    <property type="entry name" value="VACUOLAR PROTEIN SORTING-ASSOCIATED PROTEIN 16 HOMOLOG"/>
    <property type="match status" value="1"/>
</dbReference>
<dbReference type="InterPro" id="IPR036322">
    <property type="entry name" value="WD40_repeat_dom_sf"/>
</dbReference>
<dbReference type="RefSeq" id="XP_001309692.1">
    <property type="nucleotide sequence ID" value="XM_001309691.1"/>
</dbReference>
<dbReference type="Proteomes" id="UP000001542">
    <property type="component" value="Unassembled WGS sequence"/>
</dbReference>
<dbReference type="STRING" id="5722.A2FEC2"/>
<dbReference type="GO" id="GO:0030897">
    <property type="term" value="C:HOPS complex"/>
    <property type="evidence" value="ECO:0000318"/>
    <property type="project" value="GO_Central"/>
</dbReference>
<dbReference type="InParanoid" id="A2FEC2"/>
<dbReference type="PANTHER" id="PTHR12811">
    <property type="entry name" value="VACUOLAR PROTEIN SORTING VPS16"/>
    <property type="match status" value="1"/>
</dbReference>
<evidence type="ECO:0008006" key="7">
    <source>
        <dbReference type="Google" id="ProtNLM"/>
    </source>
</evidence>
<feature type="domain" description="Vps16 N-terminal" evidence="4">
    <location>
        <begin position="31"/>
        <end position="388"/>
    </location>
</feature>
<reference evidence="5" key="2">
    <citation type="journal article" date="2007" name="Science">
        <title>Draft genome sequence of the sexually transmitted pathogen Trichomonas vaginalis.</title>
        <authorList>
            <person name="Carlton J.M."/>
            <person name="Hirt R.P."/>
            <person name="Silva J.C."/>
            <person name="Delcher A.L."/>
            <person name="Schatz M."/>
            <person name="Zhao Q."/>
            <person name="Wortman J.R."/>
            <person name="Bidwell S.L."/>
            <person name="Alsmark U.C.M."/>
            <person name="Besteiro S."/>
            <person name="Sicheritz-Ponten T."/>
            <person name="Noel C.J."/>
            <person name="Dacks J.B."/>
            <person name="Foster P.G."/>
            <person name="Simillion C."/>
            <person name="Van de Peer Y."/>
            <person name="Miranda-Saavedra D."/>
            <person name="Barton G.J."/>
            <person name="Westrop G.D."/>
            <person name="Mueller S."/>
            <person name="Dessi D."/>
            <person name="Fiori P.L."/>
            <person name="Ren Q."/>
            <person name="Paulsen I."/>
            <person name="Zhang H."/>
            <person name="Bastida-Corcuera F.D."/>
            <person name="Simoes-Barbosa A."/>
            <person name="Brown M.T."/>
            <person name="Hayes R.D."/>
            <person name="Mukherjee M."/>
            <person name="Okumura C.Y."/>
            <person name="Schneider R."/>
            <person name="Smith A.J."/>
            <person name="Vanacova S."/>
            <person name="Villalvazo M."/>
            <person name="Haas B.J."/>
            <person name="Pertea M."/>
            <person name="Feldblyum T.V."/>
            <person name="Utterback T.R."/>
            <person name="Shu C.L."/>
            <person name="Osoegawa K."/>
            <person name="de Jong P.J."/>
            <person name="Hrdy I."/>
            <person name="Horvathova L."/>
            <person name="Zubacova Z."/>
            <person name="Dolezal P."/>
            <person name="Malik S.B."/>
            <person name="Logsdon J.M. Jr."/>
            <person name="Henze K."/>
            <person name="Gupta A."/>
            <person name="Wang C.C."/>
            <person name="Dunne R.L."/>
            <person name="Upcroft J.A."/>
            <person name="Upcroft P."/>
            <person name="White O."/>
            <person name="Salzberg S.L."/>
            <person name="Tang P."/>
            <person name="Chiu C.-H."/>
            <person name="Lee Y.-S."/>
            <person name="Embley T.M."/>
            <person name="Coombs G.H."/>
            <person name="Mottram J.C."/>
            <person name="Tachezy J."/>
            <person name="Fraser-Liggett C.M."/>
            <person name="Johnson P.J."/>
        </authorList>
    </citation>
    <scope>NUCLEOTIDE SEQUENCE [LARGE SCALE GENOMIC DNA]</scope>
    <source>
        <strain evidence="5">G3</strain>
    </source>
</reference>
<dbReference type="InterPro" id="IPR016534">
    <property type="entry name" value="VPS16"/>
</dbReference>
<gene>
    <name evidence="5" type="ORF">TVAG_288630</name>
</gene>
<dbReference type="SUPFAM" id="SSF50978">
    <property type="entry name" value="WD40 repeat-like"/>
    <property type="match status" value="1"/>
</dbReference>
<reference evidence="5" key="1">
    <citation type="submission" date="2006-10" db="EMBL/GenBank/DDBJ databases">
        <authorList>
            <person name="Amadeo P."/>
            <person name="Zhao Q."/>
            <person name="Wortman J."/>
            <person name="Fraser-Liggett C."/>
            <person name="Carlton J."/>
        </authorList>
    </citation>
    <scope>NUCLEOTIDE SEQUENCE</scope>
    <source>
        <strain evidence="5">G3</strain>
    </source>
</reference>
<dbReference type="GO" id="GO:0006886">
    <property type="term" value="P:intracellular protein transport"/>
    <property type="evidence" value="ECO:0007669"/>
    <property type="project" value="InterPro"/>
</dbReference>
<dbReference type="GO" id="GO:0016197">
    <property type="term" value="P:endosomal transport"/>
    <property type="evidence" value="ECO:0000318"/>
    <property type="project" value="GO_Central"/>
</dbReference>
<evidence type="ECO:0000256" key="2">
    <source>
        <dbReference type="SAM" id="MobiDB-lite"/>
    </source>
</evidence>
<dbReference type="VEuPathDB" id="TrichDB:TVAGG3_0545660"/>
<dbReference type="InterPro" id="IPR006925">
    <property type="entry name" value="Vps16_C"/>
</dbReference>
<accession>A2FEC2</accession>
<sequence>MEYQRIFKQSLKESRTLNDTTFLMEELTTTDEVHGKEWSENADLYYDKYGIAPDGGCVVVYHDRFAGDDVKKLHIYDSYLNLIKIIELKQDGNPQKIFVTQEECIVVVFGNGTVATYNMRGVCLSQNVEYECGSIDVSFAAFWSHGVYVVSSNRSVYVYDDFVSLKPKLFCKWAGNTLMGGVAVPANPVTGVMGHLWAYDSDGQLALIQENDYEFQDFYSADIGPIKGITFSPDYDIACVYTESHYLFCEPDMSKVILHNEYDEVEPKSVVWCGSDTVLLMCNKFIVMTGACSEAIRWDYTSSVGAVSEIDGARVFTTNNVFLLRSIPPVPHDFALWNTKCPAVHLFIEILDEEQLAIHDAIDEFNMDQLTEAINGLYDAAIFFTKFEQRSPLLTAISRAINMTKEPKEDGSEDDEKLIRIRDFEGFADRLQTLRCIQTVSRDPYNIPMSYQQFTHVTSPVLLKRICNRSLHIEAFRIAYYLRVSTELIAAHWANCLVNTKLDIEDITKRLAAMTEPIDYIDLATTAFNIGNKPLAVALLAANPAKARGVPLLIDRGQWDEALNAAIDSSDTSLIVFALNKARDEEQDDPLEAILKSSEIARGTFLCVADDEIREEIYEICGDPPFVKLQKATYNEDAKEAELYRKEVRDAKDQLHLETYNFYKNLFKHKKDLEANGYECKEGEPQTVFATIDKMLEKNAIKDAYSISKLMGMDKEDLAFRWLRIGVKLDNLDIIQKIYKEYKPDFVKEQLIPFCEKKLKHADGVKVLMGQDPLVVRPPPEEEENKKKKGRRSRKKEEEERKKKEAEEAAKKEAEGEKKEGEEGAEGEKKEGEEGEKKEGEGEEKKDEAPKEEAKEEAPKEEAPKEEAKEEAPKEEEKKE</sequence>
<feature type="region of interest" description="Disordered" evidence="2">
    <location>
        <begin position="771"/>
        <end position="880"/>
    </location>
</feature>
<dbReference type="KEGG" id="tva:4754543"/>
<evidence type="ECO:0000313" key="6">
    <source>
        <dbReference type="Proteomes" id="UP000001542"/>
    </source>
</evidence>
<evidence type="ECO:0000259" key="4">
    <source>
        <dbReference type="Pfam" id="PF04841"/>
    </source>
</evidence>
<dbReference type="Pfam" id="PF04840">
    <property type="entry name" value="Vps16_C"/>
    <property type="match status" value="1"/>
</dbReference>
<feature type="compositionally biased region" description="Basic and acidic residues" evidence="2">
    <location>
        <begin position="795"/>
        <end position="880"/>
    </location>
</feature>
<dbReference type="GO" id="GO:0042144">
    <property type="term" value="P:vacuole fusion, non-autophagic"/>
    <property type="evidence" value="ECO:0000318"/>
    <property type="project" value="GO_Central"/>
</dbReference>
<dbReference type="GO" id="GO:0005768">
    <property type="term" value="C:endosome"/>
    <property type="evidence" value="ECO:0000318"/>
    <property type="project" value="GO_Central"/>
</dbReference>
<evidence type="ECO:0000259" key="3">
    <source>
        <dbReference type="Pfam" id="PF04840"/>
    </source>
</evidence>
<dbReference type="InterPro" id="IPR006926">
    <property type="entry name" value="Vps16_N"/>
</dbReference>
<dbReference type="SMR" id="A2FEC2"/>
<dbReference type="Pfam" id="PF04841">
    <property type="entry name" value="Vps16_N"/>
    <property type="match status" value="1"/>
</dbReference>
<dbReference type="EMBL" id="DS113745">
    <property type="protein sequence ID" value="EAX96762.1"/>
    <property type="molecule type" value="Genomic_DNA"/>
</dbReference>
<proteinExistence type="inferred from homology"/>
<feature type="domain" description="Vps16 C-terminal" evidence="3">
    <location>
        <begin position="518"/>
        <end position="601"/>
    </location>
</feature>